<name>A0A1M7DQ24_9GAMM</name>
<dbReference type="InterPro" id="IPR009057">
    <property type="entry name" value="Homeodomain-like_sf"/>
</dbReference>
<dbReference type="Pfam" id="PF00440">
    <property type="entry name" value="TetR_N"/>
    <property type="match status" value="1"/>
</dbReference>
<dbReference type="EMBL" id="FRCA01000003">
    <property type="protein sequence ID" value="SHL81601.1"/>
    <property type="molecule type" value="Genomic_DNA"/>
</dbReference>
<dbReference type="STRING" id="44933.SAMN05660971_01432"/>
<evidence type="ECO:0000256" key="2">
    <source>
        <dbReference type="ARBA" id="ARBA00023125"/>
    </source>
</evidence>
<dbReference type="InterPro" id="IPR050109">
    <property type="entry name" value="HTH-type_TetR-like_transc_reg"/>
</dbReference>
<dbReference type="RefSeq" id="WP_073434341.1">
    <property type="nucleotide sequence ID" value="NZ_BJXU01000033.1"/>
</dbReference>
<evidence type="ECO:0000313" key="6">
    <source>
        <dbReference type="EMBL" id="SHL81601.1"/>
    </source>
</evidence>
<feature type="DNA-binding region" description="H-T-H motif" evidence="4">
    <location>
        <begin position="37"/>
        <end position="56"/>
    </location>
</feature>
<dbReference type="AlphaFoldDB" id="A0A1M7DQ24"/>
<dbReference type="GO" id="GO:0003700">
    <property type="term" value="F:DNA-binding transcription factor activity"/>
    <property type="evidence" value="ECO:0007669"/>
    <property type="project" value="TreeGrafter"/>
</dbReference>
<keyword evidence="3" id="KW-0804">Transcription</keyword>
<dbReference type="PANTHER" id="PTHR30055:SF148">
    <property type="entry name" value="TETR-FAMILY TRANSCRIPTIONAL REGULATOR"/>
    <property type="match status" value="1"/>
</dbReference>
<dbReference type="PANTHER" id="PTHR30055">
    <property type="entry name" value="HTH-TYPE TRANSCRIPTIONAL REGULATOR RUTR"/>
    <property type="match status" value="1"/>
</dbReference>
<sequence>MSTSCSVKMRRRGAELELAILEAAWAELVESGYARLTMENVASRTGTSRPVLARRWDSKYSLAIAALRHQREKYPLQVTECGDLRTELLDFLERACGRASLITVFFSLLTNEYSQDPASSPQALRDTLIKGEDNALSSILQRAVERGEIDAQKLVPEVKTLLSDLFRHHAIMTLSAPPSTLRETWVDTIFLPLVRNT</sequence>
<dbReference type="Gene3D" id="1.10.357.10">
    <property type="entry name" value="Tetracycline Repressor, domain 2"/>
    <property type="match status" value="1"/>
</dbReference>
<protein>
    <submittedName>
        <fullName evidence="6">Transcriptional regulator, TetR family</fullName>
    </submittedName>
</protein>
<dbReference type="Proteomes" id="UP000184123">
    <property type="component" value="Unassembled WGS sequence"/>
</dbReference>
<accession>A0A1M7DQ24</accession>
<dbReference type="SUPFAM" id="SSF46689">
    <property type="entry name" value="Homeodomain-like"/>
    <property type="match status" value="1"/>
</dbReference>
<dbReference type="Pfam" id="PF16859">
    <property type="entry name" value="TetR_C_11"/>
    <property type="match status" value="1"/>
</dbReference>
<dbReference type="OrthoDB" id="9796019at2"/>
<dbReference type="Gene3D" id="1.10.10.60">
    <property type="entry name" value="Homeodomain-like"/>
    <property type="match status" value="1"/>
</dbReference>
<evidence type="ECO:0000256" key="4">
    <source>
        <dbReference type="PROSITE-ProRule" id="PRU00335"/>
    </source>
</evidence>
<feature type="domain" description="HTH tetR-type" evidence="5">
    <location>
        <begin position="14"/>
        <end position="74"/>
    </location>
</feature>
<dbReference type="InterPro" id="IPR036271">
    <property type="entry name" value="Tet_transcr_reg_TetR-rel_C_sf"/>
</dbReference>
<dbReference type="GO" id="GO:0000976">
    <property type="term" value="F:transcription cis-regulatory region binding"/>
    <property type="evidence" value="ECO:0007669"/>
    <property type="project" value="TreeGrafter"/>
</dbReference>
<evidence type="ECO:0000256" key="1">
    <source>
        <dbReference type="ARBA" id="ARBA00023015"/>
    </source>
</evidence>
<keyword evidence="1" id="KW-0805">Transcription regulation</keyword>
<proteinExistence type="predicted"/>
<gene>
    <name evidence="6" type="ORF">SAMN05660971_01432</name>
</gene>
<organism evidence="6 7">
    <name type="scientific">Halomonas cupida</name>
    <dbReference type="NCBI Taxonomy" id="44933"/>
    <lineage>
        <taxon>Bacteria</taxon>
        <taxon>Pseudomonadati</taxon>
        <taxon>Pseudomonadota</taxon>
        <taxon>Gammaproteobacteria</taxon>
        <taxon>Oceanospirillales</taxon>
        <taxon>Halomonadaceae</taxon>
        <taxon>Halomonas</taxon>
    </lineage>
</organism>
<evidence type="ECO:0000313" key="7">
    <source>
        <dbReference type="Proteomes" id="UP000184123"/>
    </source>
</evidence>
<evidence type="ECO:0000256" key="3">
    <source>
        <dbReference type="ARBA" id="ARBA00023163"/>
    </source>
</evidence>
<keyword evidence="2 4" id="KW-0238">DNA-binding</keyword>
<dbReference type="PROSITE" id="PS50977">
    <property type="entry name" value="HTH_TETR_2"/>
    <property type="match status" value="1"/>
</dbReference>
<dbReference type="InterPro" id="IPR001647">
    <property type="entry name" value="HTH_TetR"/>
</dbReference>
<dbReference type="InterPro" id="IPR011075">
    <property type="entry name" value="TetR_C"/>
</dbReference>
<reference evidence="6 7" key="1">
    <citation type="submission" date="2016-11" db="EMBL/GenBank/DDBJ databases">
        <authorList>
            <person name="Jaros S."/>
            <person name="Januszkiewicz K."/>
            <person name="Wedrychowicz H."/>
        </authorList>
    </citation>
    <scope>NUCLEOTIDE SEQUENCE [LARGE SCALE GENOMIC DNA]</scope>
    <source>
        <strain evidence="6 7">DSM 4740</strain>
    </source>
</reference>
<evidence type="ECO:0000259" key="5">
    <source>
        <dbReference type="PROSITE" id="PS50977"/>
    </source>
</evidence>
<dbReference type="SUPFAM" id="SSF48498">
    <property type="entry name" value="Tetracyclin repressor-like, C-terminal domain"/>
    <property type="match status" value="1"/>
</dbReference>